<dbReference type="PANTHER" id="PTHR38111">
    <property type="entry name" value="ZN(2)-C6 FUNGAL-TYPE DOMAIN-CONTAINING PROTEIN-RELATED"/>
    <property type="match status" value="1"/>
</dbReference>
<dbReference type="EMBL" id="KN846951">
    <property type="protein sequence ID" value="KIV86440.1"/>
    <property type="molecule type" value="Genomic_DNA"/>
</dbReference>
<dbReference type="PANTHER" id="PTHR38111:SF6">
    <property type="entry name" value="FINGER DOMAIN PROTEIN, PUTATIVE (AFU_ORTHOLOGUE AFUA_8G01940)-RELATED"/>
    <property type="match status" value="1"/>
</dbReference>
<dbReference type="CDD" id="cd00067">
    <property type="entry name" value="GAL4"/>
    <property type="match status" value="1"/>
</dbReference>
<keyword evidence="3" id="KW-0804">Transcription</keyword>
<dbReference type="InterPro" id="IPR053178">
    <property type="entry name" value="Osmoadaptation_assoc"/>
</dbReference>
<name>A0A0D1WCG3_9EURO</name>
<evidence type="ECO:0000256" key="6">
    <source>
        <dbReference type="SAM" id="Phobius"/>
    </source>
</evidence>
<dbReference type="InterPro" id="IPR001138">
    <property type="entry name" value="Zn2Cys6_DnaBD"/>
</dbReference>
<organism evidence="8 9">
    <name type="scientific">Exophiala sideris</name>
    <dbReference type="NCBI Taxonomy" id="1016849"/>
    <lineage>
        <taxon>Eukaryota</taxon>
        <taxon>Fungi</taxon>
        <taxon>Dikarya</taxon>
        <taxon>Ascomycota</taxon>
        <taxon>Pezizomycotina</taxon>
        <taxon>Eurotiomycetes</taxon>
        <taxon>Chaetothyriomycetidae</taxon>
        <taxon>Chaetothyriales</taxon>
        <taxon>Herpotrichiellaceae</taxon>
        <taxon>Exophiala</taxon>
    </lineage>
</organism>
<dbReference type="STRING" id="1016849.A0A0D1WCG3"/>
<keyword evidence="1" id="KW-0805">Transcription regulation</keyword>
<dbReference type="OrthoDB" id="5126878at2759"/>
<keyword evidence="4" id="KW-0539">Nucleus</keyword>
<keyword evidence="6" id="KW-0472">Membrane</keyword>
<keyword evidence="6" id="KW-0812">Transmembrane</keyword>
<dbReference type="Gene3D" id="4.10.240.10">
    <property type="entry name" value="Zn(2)-C6 fungal-type DNA-binding domain"/>
    <property type="match status" value="1"/>
</dbReference>
<evidence type="ECO:0000256" key="4">
    <source>
        <dbReference type="ARBA" id="ARBA00023242"/>
    </source>
</evidence>
<dbReference type="SUPFAM" id="SSF57701">
    <property type="entry name" value="Zn2/Cys6 DNA-binding domain"/>
    <property type="match status" value="1"/>
</dbReference>
<sequence>MVGIPRSKGCRICVQRRVKCDQTRPKCNNCLKGNRPCPGYDTDLKIHDEGTKLRQRFGQKELIINEPKSDIDSISPESSGHTQSTESSPEESLELISRKATPDFEFNAQRYNTSLFLPSRNIIIGLVEDDISFDASSAHNEISSFDRLLSGGSVNFDVGFQMPLGGSIYSPYLAQEQLLNTFSSAIAAGSAVRMPKQVQSHTRWLSQLPELFGSKLLDAAVRAVSMVHLGRVNQSEAFEQEAMRFYGKALRLLNESLTDNSKGMATETLSATILLSFYEMFASNNNLSWVRHAGGAGTLMRIRGPARHRYGLDRDVYLAYRHTIVIEAFTKDEACFLSEPEWLDLSRKVHEDLRESGMEPERIAIFDLAEEFYMENVFIPTTMRDALKSSETQKLMTAGEFVAYTESIRQRALQHRSKLKSISLRFRQTIKRLGMEPTLHKTKDPVFPVAYGFSNVFLASTFVGNWTISMLLNMILKDLEKDIAPERSGLYLMENQEMAREICKITPYMMTSSFLGPFFIIFALRLCLLVFGPGEERDWVMKKLTQIGSTHMKMAADIPSFEPDTLVEETSMDPGYFDISWDDLDLSDMSMEDAS</sequence>
<dbReference type="InterPro" id="IPR021858">
    <property type="entry name" value="Fun_TF"/>
</dbReference>
<dbReference type="GO" id="GO:0008270">
    <property type="term" value="F:zinc ion binding"/>
    <property type="evidence" value="ECO:0007669"/>
    <property type="project" value="InterPro"/>
</dbReference>
<evidence type="ECO:0000313" key="9">
    <source>
        <dbReference type="Proteomes" id="UP000053599"/>
    </source>
</evidence>
<evidence type="ECO:0000256" key="1">
    <source>
        <dbReference type="ARBA" id="ARBA00023015"/>
    </source>
</evidence>
<evidence type="ECO:0000256" key="3">
    <source>
        <dbReference type="ARBA" id="ARBA00023163"/>
    </source>
</evidence>
<feature type="region of interest" description="Disordered" evidence="5">
    <location>
        <begin position="68"/>
        <end position="94"/>
    </location>
</feature>
<evidence type="ECO:0000256" key="5">
    <source>
        <dbReference type="SAM" id="MobiDB-lite"/>
    </source>
</evidence>
<feature type="transmembrane region" description="Helical" evidence="6">
    <location>
        <begin position="508"/>
        <end position="532"/>
    </location>
</feature>
<dbReference type="Proteomes" id="UP000053599">
    <property type="component" value="Unassembled WGS sequence"/>
</dbReference>
<dbReference type="Pfam" id="PF00172">
    <property type="entry name" value="Zn_clus"/>
    <property type="match status" value="1"/>
</dbReference>
<proteinExistence type="predicted"/>
<dbReference type="GO" id="GO:0003677">
    <property type="term" value="F:DNA binding"/>
    <property type="evidence" value="ECO:0007669"/>
    <property type="project" value="UniProtKB-KW"/>
</dbReference>
<accession>A0A0D1WCG3</accession>
<dbReference type="PROSITE" id="PS50048">
    <property type="entry name" value="ZN2_CY6_FUNGAL_2"/>
    <property type="match status" value="1"/>
</dbReference>
<gene>
    <name evidence="8" type="ORF">PV11_02052</name>
</gene>
<protein>
    <recommendedName>
        <fullName evidence="7">Zn(2)-C6 fungal-type domain-containing protein</fullName>
    </recommendedName>
</protein>
<evidence type="ECO:0000313" key="8">
    <source>
        <dbReference type="EMBL" id="KIV86440.1"/>
    </source>
</evidence>
<dbReference type="GO" id="GO:0000981">
    <property type="term" value="F:DNA-binding transcription factor activity, RNA polymerase II-specific"/>
    <property type="evidence" value="ECO:0007669"/>
    <property type="project" value="InterPro"/>
</dbReference>
<keyword evidence="6" id="KW-1133">Transmembrane helix</keyword>
<dbReference type="AlphaFoldDB" id="A0A0D1WCG3"/>
<dbReference type="InterPro" id="IPR036864">
    <property type="entry name" value="Zn2-C6_fun-type_DNA-bd_sf"/>
</dbReference>
<feature type="domain" description="Zn(2)-C6 fungal-type" evidence="7">
    <location>
        <begin position="9"/>
        <end position="37"/>
    </location>
</feature>
<evidence type="ECO:0000259" key="7">
    <source>
        <dbReference type="PROSITE" id="PS50048"/>
    </source>
</evidence>
<keyword evidence="2" id="KW-0238">DNA-binding</keyword>
<dbReference type="HOGENOM" id="CLU_021599_8_0_1"/>
<reference evidence="8 9" key="1">
    <citation type="submission" date="2015-01" db="EMBL/GenBank/DDBJ databases">
        <title>The Genome Sequence of Exophiala sideris CBS121828.</title>
        <authorList>
            <consortium name="The Broad Institute Genomics Platform"/>
            <person name="Cuomo C."/>
            <person name="de Hoog S."/>
            <person name="Gorbushina A."/>
            <person name="Stielow B."/>
            <person name="Teixiera M."/>
            <person name="Abouelleil A."/>
            <person name="Chapman S.B."/>
            <person name="Priest M."/>
            <person name="Young S.K."/>
            <person name="Wortman J."/>
            <person name="Nusbaum C."/>
            <person name="Birren B."/>
        </authorList>
    </citation>
    <scope>NUCLEOTIDE SEQUENCE [LARGE SCALE GENOMIC DNA]</scope>
    <source>
        <strain evidence="8 9">CBS 121828</strain>
    </source>
</reference>
<evidence type="ECO:0000256" key="2">
    <source>
        <dbReference type="ARBA" id="ARBA00023125"/>
    </source>
</evidence>
<dbReference type="Pfam" id="PF11951">
    <property type="entry name" value="Fungal_trans_2"/>
    <property type="match status" value="1"/>
</dbReference>